<organism evidence="2 3">
    <name type="scientific">Eragrostis curvula</name>
    <name type="common">weeping love grass</name>
    <dbReference type="NCBI Taxonomy" id="38414"/>
    <lineage>
        <taxon>Eukaryota</taxon>
        <taxon>Viridiplantae</taxon>
        <taxon>Streptophyta</taxon>
        <taxon>Embryophyta</taxon>
        <taxon>Tracheophyta</taxon>
        <taxon>Spermatophyta</taxon>
        <taxon>Magnoliopsida</taxon>
        <taxon>Liliopsida</taxon>
        <taxon>Poales</taxon>
        <taxon>Poaceae</taxon>
        <taxon>PACMAD clade</taxon>
        <taxon>Chloridoideae</taxon>
        <taxon>Eragrostideae</taxon>
        <taxon>Eragrostidinae</taxon>
        <taxon>Eragrostis</taxon>
    </lineage>
</organism>
<dbReference type="PANTHER" id="PTHR32141">
    <property type="match status" value="1"/>
</dbReference>
<dbReference type="PANTHER" id="PTHR32141:SF26">
    <property type="entry name" value="OS08G0328600 PROTEIN"/>
    <property type="match status" value="1"/>
</dbReference>
<dbReference type="Gramene" id="TVU23920">
    <property type="protein sequence ID" value="TVU23920"/>
    <property type="gene ID" value="EJB05_26308"/>
</dbReference>
<reference evidence="2 3" key="1">
    <citation type="journal article" date="2019" name="Sci. Rep.">
        <title>A high-quality genome of Eragrostis curvula grass provides insights into Poaceae evolution and supports new strategies to enhance forage quality.</title>
        <authorList>
            <person name="Carballo J."/>
            <person name="Santos B.A.C.M."/>
            <person name="Zappacosta D."/>
            <person name="Garbus I."/>
            <person name="Selva J.P."/>
            <person name="Gallo C.A."/>
            <person name="Diaz A."/>
            <person name="Albertini E."/>
            <person name="Caccamo M."/>
            <person name="Echenique V."/>
        </authorList>
    </citation>
    <scope>NUCLEOTIDE SEQUENCE [LARGE SCALE GENOMIC DNA]</scope>
    <source>
        <strain evidence="3">cv. Victoria</strain>
        <tissue evidence="2">Leaf</tissue>
    </source>
</reference>
<dbReference type="OrthoDB" id="693880at2759"/>
<dbReference type="Pfam" id="PF24758">
    <property type="entry name" value="LRR_At5g56370"/>
    <property type="match status" value="1"/>
</dbReference>
<sequence>MLSSPATQQVEELRIGATLRFHSHEYWMFKQTENSELYKLSFGALPSEALRVLHIINCRHLKPPPRSKVTFPRLAHLRLQGCIVSLDSLQRVMNAAPQLTALHLESFSFPRIEGTNEGSSNESSCCRLLCRAVTTLVLEDCKWPEVEGGLELEVPKLRYFVCKGRVHHCNRLSLKPHASTNMVQVDLHLTVKQNHLKDQICAPFWQFIQSFNTTKVLKLKLDFTIDLVSVLDKNGQDELLRNNSFLNLEKLELQGNYYELKSETTALVLAHFLRCCPLVRDLSLKLKQRSTTSSYISRTAVHQMDFDKSIDNFRCHKRSNNSMSGGWDNYENCDFSDIPCLSKHSFSCLKNHLRRLSLKFWMEHPNCFGVRLAKFFAEKAMVLKEIYIDDGSQKMCHHVNGKIGKWIPNSSKRKRLQTAIESGDSYCIEDRLQKHRRR</sequence>
<evidence type="ECO:0000259" key="1">
    <source>
        <dbReference type="Pfam" id="PF24758"/>
    </source>
</evidence>
<dbReference type="InterPro" id="IPR055411">
    <property type="entry name" value="LRR_FXL15/At3g58940/PEG3-like"/>
</dbReference>
<name>A0A5J9UL79_9POAL</name>
<dbReference type="SUPFAM" id="SSF52047">
    <property type="entry name" value="RNI-like"/>
    <property type="match status" value="1"/>
</dbReference>
<keyword evidence="3" id="KW-1185">Reference proteome</keyword>
<dbReference type="Proteomes" id="UP000324897">
    <property type="component" value="Chromosome 2"/>
</dbReference>
<evidence type="ECO:0000313" key="3">
    <source>
        <dbReference type="Proteomes" id="UP000324897"/>
    </source>
</evidence>
<dbReference type="InterPro" id="IPR055302">
    <property type="entry name" value="F-box_dom-containing"/>
</dbReference>
<dbReference type="AlphaFoldDB" id="A0A5J9UL79"/>
<protein>
    <recommendedName>
        <fullName evidence="1">F-box/LRR-repeat protein 15/At3g58940/PEG3-like LRR domain-containing protein</fullName>
    </recommendedName>
</protein>
<dbReference type="EMBL" id="RWGY01000013">
    <property type="protein sequence ID" value="TVU23920.1"/>
    <property type="molecule type" value="Genomic_DNA"/>
</dbReference>
<proteinExistence type="predicted"/>
<evidence type="ECO:0000313" key="2">
    <source>
        <dbReference type="EMBL" id="TVU23920.1"/>
    </source>
</evidence>
<comment type="caution">
    <text evidence="2">The sequence shown here is derived from an EMBL/GenBank/DDBJ whole genome shotgun (WGS) entry which is preliminary data.</text>
</comment>
<gene>
    <name evidence="2" type="ORF">EJB05_26308</name>
</gene>
<accession>A0A5J9UL79</accession>
<feature type="domain" description="F-box/LRR-repeat protein 15/At3g58940/PEG3-like LRR" evidence="1">
    <location>
        <begin position="38"/>
        <end position="140"/>
    </location>
</feature>
<feature type="non-terminal residue" evidence="2">
    <location>
        <position position="1"/>
    </location>
</feature>